<feature type="compositionally biased region" description="Basic and acidic residues" evidence="1">
    <location>
        <begin position="233"/>
        <end position="245"/>
    </location>
</feature>
<reference evidence="2" key="1">
    <citation type="submission" date="2016-10" db="EMBL/GenBank/DDBJ databases">
        <authorList>
            <person name="Benchimol M."/>
            <person name="Almeida L.G."/>
            <person name="Vasconcelos A.T."/>
            <person name="Perreira-Neves A."/>
            <person name="Rosa I.A."/>
            <person name="Tasca T."/>
            <person name="Bogo M.R."/>
            <person name="de Souza W."/>
        </authorList>
    </citation>
    <scope>NUCLEOTIDE SEQUENCE [LARGE SCALE GENOMIC DNA]</scope>
    <source>
        <strain evidence="2">K</strain>
    </source>
</reference>
<comment type="caution">
    <text evidence="2">The sequence shown here is derived from an EMBL/GenBank/DDBJ whole genome shotgun (WGS) entry which is preliminary data.</text>
</comment>
<evidence type="ECO:0000313" key="2">
    <source>
        <dbReference type="EMBL" id="OHT02647.1"/>
    </source>
</evidence>
<feature type="region of interest" description="Disordered" evidence="1">
    <location>
        <begin position="227"/>
        <end position="269"/>
    </location>
</feature>
<dbReference type="Proteomes" id="UP000179807">
    <property type="component" value="Unassembled WGS sequence"/>
</dbReference>
<proteinExistence type="predicted"/>
<dbReference type="OrthoDB" id="10500603at2759"/>
<dbReference type="AlphaFoldDB" id="A0A1J4JU30"/>
<dbReference type="VEuPathDB" id="TrichDB:TRFO_07082"/>
<organism evidence="2 3">
    <name type="scientific">Tritrichomonas foetus</name>
    <dbReference type="NCBI Taxonomy" id="1144522"/>
    <lineage>
        <taxon>Eukaryota</taxon>
        <taxon>Metamonada</taxon>
        <taxon>Parabasalia</taxon>
        <taxon>Tritrichomonadida</taxon>
        <taxon>Tritrichomonadidae</taxon>
        <taxon>Tritrichomonas</taxon>
    </lineage>
</organism>
<evidence type="ECO:0000256" key="1">
    <source>
        <dbReference type="SAM" id="MobiDB-lite"/>
    </source>
</evidence>
<evidence type="ECO:0000313" key="3">
    <source>
        <dbReference type="Proteomes" id="UP000179807"/>
    </source>
</evidence>
<sequence length="269" mass="30897">MIETNIEINEPITTNNDETANPSEEVAFITGVEIDVDQWREQTVEELQGWINSIQNKVTKMGDKLVDFPEGWNNNPVMSQKQQFDSISEEITKSLKGNEAKSAMIELQAIKSQADKIRQLDKELSILDKDDDDDDNNEGSSYYTDNNYNEYENYLKVDEEMLDIDNFLLKFDTSGPNPFDFDDKSLARLKEIDGKLGIDDSENRKKPTKTICEINDELMKLYQDETSNVTKEMNNDKISENEKPKSAPQKKPIRTHKKVVLETPKSAKK</sequence>
<protein>
    <submittedName>
        <fullName evidence="2">Uncharacterized protein</fullName>
    </submittedName>
</protein>
<name>A0A1J4JU30_9EUKA</name>
<keyword evidence="3" id="KW-1185">Reference proteome</keyword>
<dbReference type="GeneID" id="94828190"/>
<gene>
    <name evidence="2" type="ORF">TRFO_07082</name>
</gene>
<accession>A0A1J4JU30</accession>
<dbReference type="EMBL" id="MLAK01000860">
    <property type="protein sequence ID" value="OHT02647.1"/>
    <property type="molecule type" value="Genomic_DNA"/>
</dbReference>
<dbReference type="RefSeq" id="XP_068355783.1">
    <property type="nucleotide sequence ID" value="XM_068493486.1"/>
</dbReference>